<accession>A0ABR4BG74</accession>
<name>A0ABR4BG74_9LECA</name>
<gene>
    <name evidence="1" type="ORF">ABVK25_002571</name>
</gene>
<protein>
    <submittedName>
        <fullName evidence="1">Uncharacterized protein</fullName>
    </submittedName>
</protein>
<reference evidence="1 2" key="1">
    <citation type="submission" date="2024-09" db="EMBL/GenBank/DDBJ databases">
        <title>Rethinking Asexuality: The Enigmatic Case of Functional Sexual Genes in Lepraria (Stereocaulaceae).</title>
        <authorList>
            <person name="Doellman M."/>
            <person name="Sun Y."/>
            <person name="Barcenas-Pena A."/>
            <person name="Lumbsch H.T."/>
            <person name="Grewe F."/>
        </authorList>
    </citation>
    <scope>NUCLEOTIDE SEQUENCE [LARGE SCALE GENOMIC DNA]</scope>
    <source>
        <strain evidence="1 2">Grewe 0041</strain>
    </source>
</reference>
<sequence length="133" mass="14716">MRNSCYFSSGGIYLTKIIVMTMLQRGLSTRPNAVITSWELSFDHIRRTFPQAADLLSLMLRLNHQAIPQFLIQSIIDTLVFSEVTAMLLNFSLVRAEIGAANFRSAGLSRLQCGIGSSVNSLFRSGKTVLSKS</sequence>
<comment type="caution">
    <text evidence="1">The sequence shown here is derived from an EMBL/GenBank/DDBJ whole genome shotgun (WGS) entry which is preliminary data.</text>
</comment>
<evidence type="ECO:0000313" key="1">
    <source>
        <dbReference type="EMBL" id="KAL2056832.1"/>
    </source>
</evidence>
<dbReference type="EMBL" id="JBHFEH010000006">
    <property type="protein sequence ID" value="KAL2056832.1"/>
    <property type="molecule type" value="Genomic_DNA"/>
</dbReference>
<organism evidence="1 2">
    <name type="scientific">Lepraria finkii</name>
    <dbReference type="NCBI Taxonomy" id="1340010"/>
    <lineage>
        <taxon>Eukaryota</taxon>
        <taxon>Fungi</taxon>
        <taxon>Dikarya</taxon>
        <taxon>Ascomycota</taxon>
        <taxon>Pezizomycotina</taxon>
        <taxon>Lecanoromycetes</taxon>
        <taxon>OSLEUM clade</taxon>
        <taxon>Lecanoromycetidae</taxon>
        <taxon>Lecanorales</taxon>
        <taxon>Lecanorineae</taxon>
        <taxon>Stereocaulaceae</taxon>
        <taxon>Lepraria</taxon>
    </lineage>
</organism>
<proteinExistence type="predicted"/>
<keyword evidence="2" id="KW-1185">Reference proteome</keyword>
<evidence type="ECO:0000313" key="2">
    <source>
        <dbReference type="Proteomes" id="UP001590951"/>
    </source>
</evidence>
<dbReference type="Proteomes" id="UP001590951">
    <property type="component" value="Unassembled WGS sequence"/>
</dbReference>